<dbReference type="CDD" id="cd11453">
    <property type="entry name" value="bHLH_AtBIM_like"/>
    <property type="match status" value="1"/>
</dbReference>
<protein>
    <recommendedName>
        <fullName evidence="7">BHLH domain-containing protein</fullName>
    </recommendedName>
</protein>
<dbReference type="GO" id="GO:0005634">
    <property type="term" value="C:nucleus"/>
    <property type="evidence" value="ECO:0007669"/>
    <property type="project" value="UniProtKB-SubCell"/>
</dbReference>
<dbReference type="eggNOG" id="ENOG502QSVQ">
    <property type="taxonomic scope" value="Eukaryota"/>
</dbReference>
<evidence type="ECO:0000313" key="8">
    <source>
        <dbReference type="EMBL" id="KCW56334.1"/>
    </source>
</evidence>
<sequence length="455" mass="49768">MGSWGHLTVPTPRKFGIHHHSHGEKEHHFKSGTFPPSLLPRAPLSLSLSLSLSFCLGVFHGFPAWNGEVASDGGSGDARLAAQFPGIPRPFAEVRRFLPGILGLFRGGFGGAAEEMVRPAAKTPHHHHHHEQHDDDDDEETEYGDDFAPAHNSNSSFPKEEAGKGDGKRGSAPRSKHSETEQRRRSKINERFQILRDLIPQNDQKRDKASFLLEVIEYIQFLQEKLQMYEGSYPGYDQEPSKLTPWRSNTGTVESQMDHLQIMKNGSAHESRVVMNPLLANAQNSLESDLGNAAVSIDMQTQPGMYASVGHGGVASEPLTEAVSNVGNVSGHPQSQLWQAMPFAADCSIPNNTHIDQEQFTIESGSVSLSAAYSQGILNTLTQALQSSGVDLSQANISVQIDVGKRANNRAAGTLSTSKDHENVPPDSQARMHDGSEVYGEEPDQAHKRLRTEKS</sequence>
<dbReference type="InterPro" id="IPR011598">
    <property type="entry name" value="bHLH_dom"/>
</dbReference>
<gene>
    <name evidence="8" type="ORF">EUGRSUZ_I02069</name>
</gene>
<evidence type="ECO:0000256" key="4">
    <source>
        <dbReference type="ARBA" id="ARBA00023163"/>
    </source>
</evidence>
<evidence type="ECO:0000256" key="6">
    <source>
        <dbReference type="SAM" id="MobiDB-lite"/>
    </source>
</evidence>
<feature type="compositionally biased region" description="Basic and acidic residues" evidence="6">
    <location>
        <begin position="418"/>
        <end position="436"/>
    </location>
</feature>
<keyword evidence="4" id="KW-0804">Transcription</keyword>
<dbReference type="FunFam" id="4.10.280.10:FF:000093">
    <property type="entry name" value="BHLH domain class transcription factor"/>
    <property type="match status" value="1"/>
</dbReference>
<dbReference type="AlphaFoldDB" id="A0A059ARC9"/>
<keyword evidence="3" id="KW-0238">DNA-binding</keyword>
<organism evidence="8">
    <name type="scientific">Eucalyptus grandis</name>
    <name type="common">Flooded gum</name>
    <dbReference type="NCBI Taxonomy" id="71139"/>
    <lineage>
        <taxon>Eukaryota</taxon>
        <taxon>Viridiplantae</taxon>
        <taxon>Streptophyta</taxon>
        <taxon>Embryophyta</taxon>
        <taxon>Tracheophyta</taxon>
        <taxon>Spermatophyta</taxon>
        <taxon>Magnoliopsida</taxon>
        <taxon>eudicotyledons</taxon>
        <taxon>Gunneridae</taxon>
        <taxon>Pentapetalae</taxon>
        <taxon>rosids</taxon>
        <taxon>malvids</taxon>
        <taxon>Myrtales</taxon>
        <taxon>Myrtaceae</taxon>
        <taxon>Myrtoideae</taxon>
        <taxon>Eucalypteae</taxon>
        <taxon>Eucalyptus</taxon>
    </lineage>
</organism>
<feature type="region of interest" description="Disordered" evidence="6">
    <location>
        <begin position="120"/>
        <end position="188"/>
    </location>
</feature>
<evidence type="ECO:0000256" key="3">
    <source>
        <dbReference type="ARBA" id="ARBA00023125"/>
    </source>
</evidence>
<evidence type="ECO:0000259" key="7">
    <source>
        <dbReference type="PROSITE" id="PS50888"/>
    </source>
</evidence>
<dbReference type="SMART" id="SM00353">
    <property type="entry name" value="HLH"/>
    <property type="match status" value="1"/>
</dbReference>
<dbReference type="GO" id="GO:0003677">
    <property type="term" value="F:DNA binding"/>
    <property type="evidence" value="ECO:0007669"/>
    <property type="project" value="UniProtKB-KW"/>
</dbReference>
<dbReference type="Pfam" id="PF00010">
    <property type="entry name" value="HLH"/>
    <property type="match status" value="1"/>
</dbReference>
<accession>A0A059ARC9</accession>
<dbReference type="Gramene" id="KCW56334">
    <property type="protein sequence ID" value="KCW56334"/>
    <property type="gene ID" value="EUGRSUZ_I02069"/>
</dbReference>
<dbReference type="PANTHER" id="PTHR46412">
    <property type="entry name" value="BES1-INTERACTING MYC-LIKE PROTEIN"/>
    <property type="match status" value="1"/>
</dbReference>
<dbReference type="Gene3D" id="4.10.280.10">
    <property type="entry name" value="Helix-loop-helix DNA-binding domain"/>
    <property type="match status" value="1"/>
</dbReference>
<comment type="subcellular location">
    <subcellularLocation>
        <location evidence="1">Nucleus</location>
    </subcellularLocation>
</comment>
<dbReference type="EMBL" id="KK198761">
    <property type="protein sequence ID" value="KCW56334.1"/>
    <property type="molecule type" value="Genomic_DNA"/>
</dbReference>
<feature type="compositionally biased region" description="Basic and acidic residues" evidence="6">
    <location>
        <begin position="176"/>
        <end position="188"/>
    </location>
</feature>
<dbReference type="GO" id="GO:0003700">
    <property type="term" value="F:DNA-binding transcription factor activity"/>
    <property type="evidence" value="ECO:0007669"/>
    <property type="project" value="InterPro"/>
</dbReference>
<dbReference type="InterPro" id="IPR044295">
    <property type="entry name" value="BIM1/2/3"/>
</dbReference>
<feature type="domain" description="BHLH" evidence="7">
    <location>
        <begin position="172"/>
        <end position="222"/>
    </location>
</feature>
<dbReference type="SUPFAM" id="SSF47459">
    <property type="entry name" value="HLH, helix-loop-helix DNA-binding domain"/>
    <property type="match status" value="1"/>
</dbReference>
<feature type="compositionally biased region" description="Basic and acidic residues" evidence="6">
    <location>
        <begin position="444"/>
        <end position="455"/>
    </location>
</feature>
<dbReference type="GO" id="GO:0006351">
    <property type="term" value="P:DNA-templated transcription"/>
    <property type="evidence" value="ECO:0007669"/>
    <property type="project" value="InterPro"/>
</dbReference>
<evidence type="ECO:0000256" key="5">
    <source>
        <dbReference type="ARBA" id="ARBA00023242"/>
    </source>
</evidence>
<feature type="region of interest" description="Disordered" evidence="6">
    <location>
        <begin position="411"/>
        <end position="455"/>
    </location>
</feature>
<dbReference type="PROSITE" id="PS50888">
    <property type="entry name" value="BHLH"/>
    <property type="match status" value="1"/>
</dbReference>
<feature type="compositionally biased region" description="Basic and acidic residues" evidence="6">
    <location>
        <begin position="158"/>
        <end position="169"/>
    </location>
</feature>
<keyword evidence="5" id="KW-0539">Nucleus</keyword>
<dbReference type="GO" id="GO:0046983">
    <property type="term" value="F:protein dimerization activity"/>
    <property type="evidence" value="ECO:0007669"/>
    <property type="project" value="InterPro"/>
</dbReference>
<evidence type="ECO:0000256" key="1">
    <source>
        <dbReference type="ARBA" id="ARBA00004123"/>
    </source>
</evidence>
<dbReference type="InterPro" id="IPR036638">
    <property type="entry name" value="HLH_DNA-bd_sf"/>
</dbReference>
<feature type="compositionally biased region" description="Acidic residues" evidence="6">
    <location>
        <begin position="134"/>
        <end position="145"/>
    </location>
</feature>
<proteinExistence type="predicted"/>
<reference evidence="8" key="1">
    <citation type="submission" date="2013-07" db="EMBL/GenBank/DDBJ databases">
        <title>The genome of Eucalyptus grandis.</title>
        <authorList>
            <person name="Schmutz J."/>
            <person name="Hayes R."/>
            <person name="Myburg A."/>
            <person name="Tuskan G."/>
            <person name="Grattapaglia D."/>
            <person name="Rokhsar D.S."/>
        </authorList>
    </citation>
    <scope>NUCLEOTIDE SEQUENCE</scope>
    <source>
        <tissue evidence="8">Leaf extractions</tissue>
    </source>
</reference>
<evidence type="ECO:0000256" key="2">
    <source>
        <dbReference type="ARBA" id="ARBA00023015"/>
    </source>
</evidence>
<dbReference type="InParanoid" id="A0A059ARC9"/>
<keyword evidence="2" id="KW-0805">Transcription regulation</keyword>
<name>A0A059ARC9_EUCGR</name>
<dbReference type="PANTHER" id="PTHR46412:SF9">
    <property type="entry name" value="TRANSCRIPTION FACTOR BIM3"/>
    <property type="match status" value="1"/>
</dbReference>
<dbReference type="OMA" id="RECLIDA"/>